<dbReference type="RefSeq" id="WP_140234410.1">
    <property type="nucleotide sequence ID" value="NZ_CP041036.1"/>
</dbReference>
<keyword evidence="4" id="KW-1185">Reference proteome</keyword>
<name>A0A4Y5YFU8_9GAMM</name>
<proteinExistence type="predicted"/>
<gene>
    <name evidence="3" type="ORF">FH971_11645</name>
</gene>
<dbReference type="Gene3D" id="2.40.160.10">
    <property type="entry name" value="Porin"/>
    <property type="match status" value="1"/>
</dbReference>
<organism evidence="3 4">
    <name type="scientific">Shewanella polaris</name>
    <dbReference type="NCBI Taxonomy" id="2588449"/>
    <lineage>
        <taxon>Bacteria</taxon>
        <taxon>Pseudomonadati</taxon>
        <taxon>Pseudomonadota</taxon>
        <taxon>Gammaproteobacteria</taxon>
        <taxon>Alteromonadales</taxon>
        <taxon>Shewanellaceae</taxon>
        <taxon>Shewanella</taxon>
    </lineage>
</organism>
<keyword evidence="1" id="KW-0175">Coiled coil</keyword>
<feature type="chain" id="PRO_5021395054" description="Porin" evidence="2">
    <location>
        <begin position="24"/>
        <end position="407"/>
    </location>
</feature>
<accession>A0A4Y5YFU8</accession>
<sequence>MQFNVKVLSVAVSMAMIPSLAIADEAADAKIAKLEQQVQTLQSQQNANLADKFNFNGFISGAYISSDNDAGYNGADTSADFNQDSKLGFQGTFNITDSTQAVLQLMMRGQYDWEVEAEWAYLSHRFENGVKVRAGKLRVPLFMYSDYLDVGYAQLFSRPPVEVYGSIPFSSYTGAGVSYDVEYDDSTLTMQAFGGESDIKNSAVELSNLMGANVSWTDETWTLRAVYAQAQIDGPVVDEVDVTLAPNVITQANYTVLELDDETASFVGVGASYDNGEVIAITEWTRQEIDNAFPDTDSGYLTLGYRIKAFTPYVTVAYTKTQDNDERLPLSTAAATQMIAFNVERTAYSLGLRWDAIDNVAIKFDLTYADDFGDTSGGLSSNGYDSSTGQFAYDDTLVYTVKFDAVF</sequence>
<feature type="signal peptide" evidence="2">
    <location>
        <begin position="1"/>
        <end position="23"/>
    </location>
</feature>
<evidence type="ECO:0000256" key="2">
    <source>
        <dbReference type="SAM" id="SignalP"/>
    </source>
</evidence>
<dbReference type="AlphaFoldDB" id="A0A4Y5YFU8"/>
<feature type="coiled-coil region" evidence="1">
    <location>
        <begin position="24"/>
        <end position="51"/>
    </location>
</feature>
<dbReference type="KEGG" id="spol:FH971_11645"/>
<evidence type="ECO:0000313" key="4">
    <source>
        <dbReference type="Proteomes" id="UP000319809"/>
    </source>
</evidence>
<protein>
    <recommendedName>
        <fullName evidence="5">Porin</fullName>
    </recommendedName>
</protein>
<evidence type="ECO:0000313" key="3">
    <source>
        <dbReference type="EMBL" id="QDE31564.1"/>
    </source>
</evidence>
<evidence type="ECO:0008006" key="5">
    <source>
        <dbReference type="Google" id="ProtNLM"/>
    </source>
</evidence>
<dbReference type="SUPFAM" id="SSF56935">
    <property type="entry name" value="Porins"/>
    <property type="match status" value="1"/>
</dbReference>
<evidence type="ECO:0000256" key="1">
    <source>
        <dbReference type="SAM" id="Coils"/>
    </source>
</evidence>
<reference evidence="3 4" key="1">
    <citation type="submission" date="2019-06" db="EMBL/GenBank/DDBJ databases">
        <title>The genome of Shewanella sp. SM1901.</title>
        <authorList>
            <person name="Cha Q."/>
        </authorList>
    </citation>
    <scope>NUCLEOTIDE SEQUENCE [LARGE SCALE GENOMIC DNA]</scope>
    <source>
        <strain evidence="3 4">SM1901</strain>
    </source>
</reference>
<dbReference type="Proteomes" id="UP000319809">
    <property type="component" value="Chromosome"/>
</dbReference>
<dbReference type="EMBL" id="CP041036">
    <property type="protein sequence ID" value="QDE31564.1"/>
    <property type="molecule type" value="Genomic_DNA"/>
</dbReference>
<dbReference type="InterPro" id="IPR023614">
    <property type="entry name" value="Porin_dom_sf"/>
</dbReference>
<keyword evidence="2" id="KW-0732">Signal</keyword>